<reference evidence="4" key="1">
    <citation type="journal article" date="2019" name="Int. J. Syst. Evol. Microbiol.">
        <title>The Global Catalogue of Microorganisms (GCM) 10K type strain sequencing project: providing services to taxonomists for standard genome sequencing and annotation.</title>
        <authorList>
            <consortium name="The Broad Institute Genomics Platform"/>
            <consortium name="The Broad Institute Genome Sequencing Center for Infectious Disease"/>
            <person name="Wu L."/>
            <person name="Ma J."/>
        </authorList>
    </citation>
    <scope>NUCLEOTIDE SEQUENCE [LARGE SCALE GENOMIC DNA]</scope>
    <source>
        <strain evidence="4">KCTC 52094</strain>
    </source>
</reference>
<dbReference type="Gene3D" id="3.90.180.10">
    <property type="entry name" value="Medium-chain alcohol dehydrogenases, catalytic domain"/>
    <property type="match status" value="1"/>
</dbReference>
<gene>
    <name evidence="3" type="ORF">ACFOD4_10515</name>
</gene>
<sequence>MQIVNAFNRQIVIAARPTGDAKLSDFRIIKQAVPSLRDGEVLVRNLLISMDPYQRSLMGNASSELPPIDLGQPMSGPTVAIVEQSRNGNFAIGDHVVSWSGWQQYGVTDGSDLMKVDAGAAPLSTALGVLGHTGLTAWLGVTKFMTPKPGGTFVVTAAAGSVGSVAAQIAKLRGYRVVGIAGGSEKVRYLRDELGLDEAVDYKAPGFQRQLARALPQGLDMLFENVGGSMFEALMPHFNIRAQIVINGTIAQYAHPGVSPGPNRLPELLKLVLYRFIEMRGFALPDHLASYTEFLAEVGPWVSEGGIKYSEDFVDGLENIPAAFLRLFDGRNHGKLIARVG</sequence>
<accession>A0ABV7G247</accession>
<dbReference type="InterPro" id="IPR036291">
    <property type="entry name" value="NAD(P)-bd_dom_sf"/>
</dbReference>
<dbReference type="Pfam" id="PF00107">
    <property type="entry name" value="ADH_zinc_N"/>
    <property type="match status" value="1"/>
</dbReference>
<dbReference type="CDD" id="cd05288">
    <property type="entry name" value="PGDH"/>
    <property type="match status" value="1"/>
</dbReference>
<dbReference type="PANTHER" id="PTHR43205">
    <property type="entry name" value="PROSTAGLANDIN REDUCTASE"/>
    <property type="match status" value="1"/>
</dbReference>
<dbReference type="SMART" id="SM00829">
    <property type="entry name" value="PKS_ER"/>
    <property type="match status" value="1"/>
</dbReference>
<dbReference type="SUPFAM" id="SSF50129">
    <property type="entry name" value="GroES-like"/>
    <property type="match status" value="1"/>
</dbReference>
<comment type="caution">
    <text evidence="3">The sequence shown here is derived from an EMBL/GenBank/DDBJ whole genome shotgun (WGS) entry which is preliminary data.</text>
</comment>
<dbReference type="EMBL" id="JBHRTN010000009">
    <property type="protein sequence ID" value="MFC3125495.1"/>
    <property type="molecule type" value="Genomic_DNA"/>
</dbReference>
<evidence type="ECO:0000313" key="4">
    <source>
        <dbReference type="Proteomes" id="UP001595593"/>
    </source>
</evidence>
<dbReference type="InterPro" id="IPR013149">
    <property type="entry name" value="ADH-like_C"/>
</dbReference>
<dbReference type="EC" id="1.-.-.-" evidence="3"/>
<dbReference type="InterPro" id="IPR011032">
    <property type="entry name" value="GroES-like_sf"/>
</dbReference>
<evidence type="ECO:0000256" key="1">
    <source>
        <dbReference type="ARBA" id="ARBA00023002"/>
    </source>
</evidence>
<keyword evidence="1 3" id="KW-0560">Oxidoreductase</keyword>
<proteinExistence type="predicted"/>
<dbReference type="Pfam" id="PF16884">
    <property type="entry name" value="ADH_N_2"/>
    <property type="match status" value="1"/>
</dbReference>
<dbReference type="Gene3D" id="3.40.50.720">
    <property type="entry name" value="NAD(P)-binding Rossmann-like Domain"/>
    <property type="match status" value="1"/>
</dbReference>
<evidence type="ECO:0000259" key="2">
    <source>
        <dbReference type="SMART" id="SM00829"/>
    </source>
</evidence>
<dbReference type="InterPro" id="IPR045010">
    <property type="entry name" value="MDR_fam"/>
</dbReference>
<feature type="domain" description="Enoyl reductase (ER)" evidence="2">
    <location>
        <begin position="21"/>
        <end position="338"/>
    </location>
</feature>
<name>A0ABV7G247_9PROT</name>
<organism evidence="3 4">
    <name type="scientific">Teichococcus globiformis</name>
    <dbReference type="NCBI Taxonomy" id="2307229"/>
    <lineage>
        <taxon>Bacteria</taxon>
        <taxon>Pseudomonadati</taxon>
        <taxon>Pseudomonadota</taxon>
        <taxon>Alphaproteobacteria</taxon>
        <taxon>Acetobacterales</taxon>
        <taxon>Roseomonadaceae</taxon>
        <taxon>Roseomonas</taxon>
    </lineage>
</organism>
<dbReference type="InterPro" id="IPR020843">
    <property type="entry name" value="ER"/>
</dbReference>
<keyword evidence="4" id="KW-1185">Reference proteome</keyword>
<dbReference type="SUPFAM" id="SSF51735">
    <property type="entry name" value="NAD(P)-binding Rossmann-fold domains"/>
    <property type="match status" value="1"/>
</dbReference>
<dbReference type="Proteomes" id="UP001595593">
    <property type="component" value="Unassembled WGS sequence"/>
</dbReference>
<evidence type="ECO:0000313" key="3">
    <source>
        <dbReference type="EMBL" id="MFC3125495.1"/>
    </source>
</evidence>
<dbReference type="PANTHER" id="PTHR43205:SF7">
    <property type="entry name" value="PROSTAGLANDIN REDUCTASE 1"/>
    <property type="match status" value="1"/>
</dbReference>
<dbReference type="InterPro" id="IPR041694">
    <property type="entry name" value="ADH_N_2"/>
</dbReference>
<protein>
    <submittedName>
        <fullName evidence="3">NADP-dependent oxidoreductase</fullName>
        <ecNumber evidence="3">1.-.-.-</ecNumber>
    </submittedName>
</protein>
<dbReference type="GO" id="GO:0016491">
    <property type="term" value="F:oxidoreductase activity"/>
    <property type="evidence" value="ECO:0007669"/>
    <property type="project" value="UniProtKB-KW"/>
</dbReference>